<evidence type="ECO:0000313" key="1">
    <source>
        <dbReference type="EMBL" id="KAJ2973624.1"/>
    </source>
</evidence>
<dbReference type="Proteomes" id="UP001144978">
    <property type="component" value="Unassembled WGS sequence"/>
</dbReference>
<comment type="caution">
    <text evidence="1">The sequence shown here is derived from an EMBL/GenBank/DDBJ whole genome shotgun (WGS) entry which is preliminary data.</text>
</comment>
<accession>A0ACC1N3Y3</accession>
<gene>
    <name evidence="1" type="ORF">NUW54_g12031</name>
</gene>
<protein>
    <submittedName>
        <fullName evidence="1">Uncharacterized protein</fullName>
    </submittedName>
</protein>
<reference evidence="1" key="1">
    <citation type="submission" date="2022-08" db="EMBL/GenBank/DDBJ databases">
        <title>Genome Sequence of Pycnoporus sanguineus.</title>
        <authorList>
            <person name="Buettner E."/>
        </authorList>
    </citation>
    <scope>NUCLEOTIDE SEQUENCE</scope>
    <source>
        <strain evidence="1">CG-C14</strain>
    </source>
</reference>
<name>A0ACC1N3Y3_9APHY</name>
<dbReference type="EMBL" id="JANSHE010004947">
    <property type="protein sequence ID" value="KAJ2973624.1"/>
    <property type="molecule type" value="Genomic_DNA"/>
</dbReference>
<organism evidence="1 2">
    <name type="scientific">Trametes sanguinea</name>
    <dbReference type="NCBI Taxonomy" id="158606"/>
    <lineage>
        <taxon>Eukaryota</taxon>
        <taxon>Fungi</taxon>
        <taxon>Dikarya</taxon>
        <taxon>Basidiomycota</taxon>
        <taxon>Agaricomycotina</taxon>
        <taxon>Agaricomycetes</taxon>
        <taxon>Polyporales</taxon>
        <taxon>Polyporaceae</taxon>
        <taxon>Trametes</taxon>
    </lineage>
</organism>
<keyword evidence="2" id="KW-1185">Reference proteome</keyword>
<proteinExistence type="predicted"/>
<evidence type="ECO:0000313" key="2">
    <source>
        <dbReference type="Proteomes" id="UP001144978"/>
    </source>
</evidence>
<sequence>MSDSAVCSGCGKAFKTRGLTKHQGSCPPYVEQEQRRLARWRNQRGPTFIPFGQKRRRTDAGDDLQIEENDTASASAVDTPFLEESLKPSSLSLDPSIAAQELSNTSVVHDRPQRANRGRLPARFRDHTPEGPAPLPPPSDATTAGIAHPSERDGLSEQDTRTRTAPNRFGLLREYWGPLPEVDPEDELGLDALLDDSLANRQQSAASRRGLTIAPYPNISAYLFGRWFWNGTATKLEKDHADLLEHCILHPDFKPDDLRGLNWKKIDQNLSSTAPDL</sequence>